<organism evidence="2 3">
    <name type="scientific">Armatimonas rosea</name>
    <dbReference type="NCBI Taxonomy" id="685828"/>
    <lineage>
        <taxon>Bacteria</taxon>
        <taxon>Bacillati</taxon>
        <taxon>Armatimonadota</taxon>
        <taxon>Armatimonadia</taxon>
        <taxon>Armatimonadales</taxon>
        <taxon>Armatimonadaceae</taxon>
        <taxon>Armatimonas</taxon>
    </lineage>
</organism>
<proteinExistence type="predicted"/>
<reference evidence="2 3" key="1">
    <citation type="submission" date="2020-08" db="EMBL/GenBank/DDBJ databases">
        <title>Genomic Encyclopedia of Type Strains, Phase IV (KMG-IV): sequencing the most valuable type-strain genomes for metagenomic binning, comparative biology and taxonomic classification.</title>
        <authorList>
            <person name="Goeker M."/>
        </authorList>
    </citation>
    <scope>NUCLEOTIDE SEQUENCE [LARGE SCALE GENOMIC DNA]</scope>
    <source>
        <strain evidence="2 3">DSM 23562</strain>
    </source>
</reference>
<evidence type="ECO:0000313" key="3">
    <source>
        <dbReference type="Proteomes" id="UP000520814"/>
    </source>
</evidence>
<sequence>MTTQERLQAQAARGRALAEGLTDDQLNARPDTDTWSLGMQLDHVSVVLEKATGEMESVLANGPIPAGDPTAWKPNFLERKFITMVGAQPGGRMNPVPKGFEPSEARLEKDAVLTRYAAAHARLIAVVEQTQAADLKRIRVPSAAIPLLKLSLGAWFAAMLVHTDYHLDKAETLLPHQK</sequence>
<evidence type="ECO:0000313" key="2">
    <source>
        <dbReference type="EMBL" id="MBB6050025.1"/>
    </source>
</evidence>
<evidence type="ECO:0000259" key="1">
    <source>
        <dbReference type="Pfam" id="PF12867"/>
    </source>
</evidence>
<dbReference type="InterPro" id="IPR034660">
    <property type="entry name" value="DinB/YfiT-like"/>
</dbReference>
<dbReference type="Pfam" id="PF12867">
    <property type="entry name" value="DinB_2"/>
    <property type="match status" value="1"/>
</dbReference>
<dbReference type="Gene3D" id="1.20.120.450">
    <property type="entry name" value="dinb family like domain"/>
    <property type="match status" value="1"/>
</dbReference>
<feature type="domain" description="DinB-like" evidence="1">
    <location>
        <begin position="7"/>
        <end position="167"/>
    </location>
</feature>
<dbReference type="Proteomes" id="UP000520814">
    <property type="component" value="Unassembled WGS sequence"/>
</dbReference>
<gene>
    <name evidence="2" type="ORF">HNQ39_001816</name>
</gene>
<dbReference type="EMBL" id="JACHGW010000002">
    <property type="protein sequence ID" value="MBB6050025.1"/>
    <property type="molecule type" value="Genomic_DNA"/>
</dbReference>
<accession>A0A7W9W6G9</accession>
<dbReference type="InterPro" id="IPR024775">
    <property type="entry name" value="DinB-like"/>
</dbReference>
<name>A0A7W9W6G9_ARMRO</name>
<dbReference type="AlphaFoldDB" id="A0A7W9W6G9"/>
<protein>
    <recommendedName>
        <fullName evidence="1">DinB-like domain-containing protein</fullName>
    </recommendedName>
</protein>
<keyword evidence="3" id="KW-1185">Reference proteome</keyword>
<dbReference type="RefSeq" id="WP_184194187.1">
    <property type="nucleotide sequence ID" value="NZ_JACHGW010000002.1"/>
</dbReference>
<comment type="caution">
    <text evidence="2">The sequence shown here is derived from an EMBL/GenBank/DDBJ whole genome shotgun (WGS) entry which is preliminary data.</text>
</comment>
<dbReference type="SUPFAM" id="SSF109854">
    <property type="entry name" value="DinB/YfiT-like putative metalloenzymes"/>
    <property type="match status" value="1"/>
</dbReference>